<evidence type="ECO:0000313" key="2">
    <source>
        <dbReference type="Proteomes" id="UP000269669"/>
    </source>
</evidence>
<dbReference type="OrthoDB" id="134981at2"/>
<dbReference type="InterPro" id="IPR045392">
    <property type="entry name" value="DUF6519"/>
</dbReference>
<sequence length="823" mass="87567">MKGDFSRIRFNPGKQYTAVLEQQGRVSLDADTNEQAAINDYLRRTETVDVIGAFGAPEHDPGFAITVSGNEILIGTGRYYVQGLVCENRVDALPYISQPFLLNPSPTDSTLLNELAQADGNSAIQVYLQVWQRLVTALDDACLREPALGQADTTARLQTVCRVVASLVPPPQPSQIVNKLPISSIFREPILEARQNLAALIKENAALLTRAVTTPAANTTSVTALVPAVDCCTSMYGLIPTLSTGTMSASTAAAGSDCSCQPIPAAGYQGLENQLYRIEIHNGGTEATASFKWSRENGFVVSAITTFTGNTIVVESLGPDANLGFQANQWVEITDDSDLFGETPNSPGLLYQIQSIDFTVPSITLTSPVIGINTALNARVRRWDQTGPSATSAGVPLSISTPLILENGIEVTFRAGTYQAGDYWTVPARTASGQIDWPPCGSNGDLFQPPHSTLVYNAPLACIHWDPKQQKALVEDCRRFFLPLTEINAAAASNALHVTAMNWSNDSLMTADVWVAQGLTVTLDGTPTSPISNGDFIVTLETIFDPFQATNTGIGLASRAINLQLPSTYIRTCFALDSTITVKGPSISWTLPYLQAAPLQILTVNAINTGLLFGAAFGQYARVRVRLLGNTISSGVANGQLFLDGQCLGQPITNADGTTRIDLQLPSSTGERYSDFESWFYLAPTLLIADLTVAYPALFAIAPNGNLIGVAATGPVTGFENGVNPFATITANYRALVDTQVTLSLLDANGQASQWANIDSPVTIHAGEVFTNAAINVTGNPITNGQFTTVTITVQASITTAIGPLPATPVTFTLTGGSYEQIN</sequence>
<evidence type="ECO:0000313" key="1">
    <source>
        <dbReference type="EMBL" id="RSL14634.1"/>
    </source>
</evidence>
<accession>A0A428MCM8</accession>
<comment type="caution">
    <text evidence="1">The sequence shown here is derived from an EMBL/GenBank/DDBJ whole genome shotgun (WGS) entry which is preliminary data.</text>
</comment>
<dbReference type="EMBL" id="RSDW01000001">
    <property type="protein sequence ID" value="RSL14634.1"/>
    <property type="molecule type" value="Genomic_DNA"/>
</dbReference>
<dbReference type="RefSeq" id="WP_125483473.1">
    <property type="nucleotide sequence ID" value="NZ_RSDW01000001.1"/>
</dbReference>
<reference evidence="1 2" key="1">
    <citation type="submission" date="2018-12" db="EMBL/GenBank/DDBJ databases">
        <title>Sequencing of bacterial isolates from soil warming experiment in Harvard Forest, Massachusetts, USA.</title>
        <authorList>
            <person name="Deangelis K."/>
        </authorList>
    </citation>
    <scope>NUCLEOTIDE SEQUENCE [LARGE SCALE GENOMIC DNA]</scope>
    <source>
        <strain evidence="1 2">EB153</strain>
    </source>
</reference>
<dbReference type="Proteomes" id="UP000269669">
    <property type="component" value="Unassembled WGS sequence"/>
</dbReference>
<organism evidence="1 2">
    <name type="scientific">Edaphobacter aggregans</name>
    <dbReference type="NCBI Taxonomy" id="570835"/>
    <lineage>
        <taxon>Bacteria</taxon>
        <taxon>Pseudomonadati</taxon>
        <taxon>Acidobacteriota</taxon>
        <taxon>Terriglobia</taxon>
        <taxon>Terriglobales</taxon>
        <taxon>Acidobacteriaceae</taxon>
        <taxon>Edaphobacter</taxon>
    </lineage>
</organism>
<protein>
    <submittedName>
        <fullName evidence="1">Uncharacterized protein</fullName>
    </submittedName>
</protein>
<dbReference type="Pfam" id="PF20129">
    <property type="entry name" value="DUF6519"/>
    <property type="match status" value="1"/>
</dbReference>
<proteinExistence type="predicted"/>
<keyword evidence="2" id="KW-1185">Reference proteome</keyword>
<gene>
    <name evidence="1" type="ORF">EDE15_0087</name>
</gene>
<name>A0A428MCM8_9BACT</name>
<dbReference type="AlphaFoldDB" id="A0A428MCM8"/>